<reference evidence="1 2" key="1">
    <citation type="submission" date="2017-04" db="EMBL/GenBank/DDBJ databases">
        <title>Genomic insights into metabolism of Thermodesulfobium acidiphilum.</title>
        <authorList>
            <person name="Toshchakov S.V."/>
            <person name="Frolov E.N."/>
            <person name="Kublanov I.V."/>
            <person name="Samarov N.I."/>
            <person name="Novikov A."/>
            <person name="Lebedinsky A.V."/>
            <person name="Bonch-Osmolovskaya E.A."/>
            <person name="Chernyh N.A."/>
        </authorList>
    </citation>
    <scope>NUCLEOTIDE SEQUENCE [LARGE SCALE GENOMIC DNA]</scope>
    <source>
        <strain evidence="1 2">3127-1</strain>
    </source>
</reference>
<sequence length="31" mass="3608">MPKFEFDKEAKEYIKSKGSKIFFINASSCFS</sequence>
<organism evidence="1 2">
    <name type="scientific">Thermodesulfobium acidiphilum</name>
    <dbReference type="NCBI Taxonomy" id="1794699"/>
    <lineage>
        <taxon>Bacteria</taxon>
        <taxon>Pseudomonadati</taxon>
        <taxon>Thermodesulfobiota</taxon>
        <taxon>Thermodesulfobiia</taxon>
        <taxon>Thermodesulfobiales</taxon>
        <taxon>Thermodesulfobiaceae</taxon>
        <taxon>Thermodesulfobium</taxon>
    </lineage>
</organism>
<accession>A0A2R4W2S3</accession>
<dbReference type="KEGG" id="taci:TDSAC_1775"/>
<evidence type="ECO:0000313" key="2">
    <source>
        <dbReference type="Proteomes" id="UP000244792"/>
    </source>
</evidence>
<gene>
    <name evidence="1" type="ORF">TDSAC_1775</name>
</gene>
<evidence type="ECO:0000313" key="1">
    <source>
        <dbReference type="EMBL" id="AWB11111.1"/>
    </source>
</evidence>
<protein>
    <submittedName>
        <fullName evidence="1">Uncharacterized protein</fullName>
    </submittedName>
</protein>
<dbReference type="EMBL" id="CP020921">
    <property type="protein sequence ID" value="AWB11111.1"/>
    <property type="molecule type" value="Genomic_DNA"/>
</dbReference>
<keyword evidence="2" id="KW-1185">Reference proteome</keyword>
<name>A0A2R4W2S3_THEAF</name>
<dbReference type="AlphaFoldDB" id="A0A2R4W2S3"/>
<dbReference type="Proteomes" id="UP000244792">
    <property type="component" value="Chromosome"/>
</dbReference>
<proteinExistence type="predicted"/>